<dbReference type="InterPro" id="IPR003439">
    <property type="entry name" value="ABC_transporter-like_ATP-bd"/>
</dbReference>
<evidence type="ECO:0000313" key="6">
    <source>
        <dbReference type="Proteomes" id="UP000823485"/>
    </source>
</evidence>
<reference evidence="5 6" key="1">
    <citation type="submission" date="2021-01" db="EMBL/GenBank/DDBJ databases">
        <title>Genomic Encyclopedia of Type Strains, Phase IV (KMG-IV): sequencing the most valuable type-strain genomes for metagenomic binning, comparative biology and taxonomic classification.</title>
        <authorList>
            <person name="Goeker M."/>
        </authorList>
    </citation>
    <scope>NUCLEOTIDE SEQUENCE [LARGE SCALE GENOMIC DNA]</scope>
    <source>
        <strain evidence="5 6">DSM 105453</strain>
    </source>
</reference>
<comment type="caution">
    <text evidence="5">The sequence shown here is derived from an EMBL/GenBank/DDBJ whole genome shotgun (WGS) entry which is preliminary data.</text>
</comment>
<dbReference type="RefSeq" id="WP_205179977.1">
    <property type="nucleotide sequence ID" value="NZ_JAFBFH010000029.1"/>
</dbReference>
<dbReference type="PANTHER" id="PTHR24220:SF86">
    <property type="entry name" value="ABC TRANSPORTER ABCH.1"/>
    <property type="match status" value="1"/>
</dbReference>
<keyword evidence="2" id="KW-0547">Nucleotide-binding</keyword>
<dbReference type="InterPro" id="IPR027417">
    <property type="entry name" value="P-loop_NTPase"/>
</dbReference>
<evidence type="ECO:0000259" key="4">
    <source>
        <dbReference type="PROSITE" id="PS50893"/>
    </source>
</evidence>
<proteinExistence type="predicted"/>
<dbReference type="InterPro" id="IPR017911">
    <property type="entry name" value="MacB-like_ATP-bd"/>
</dbReference>
<dbReference type="CDD" id="cd03255">
    <property type="entry name" value="ABC_MJ0796_LolCDE_FtsE"/>
    <property type="match status" value="1"/>
</dbReference>
<organism evidence="5 6">
    <name type="scientific">Siminovitchia thermophila</name>
    <dbReference type="NCBI Taxonomy" id="1245522"/>
    <lineage>
        <taxon>Bacteria</taxon>
        <taxon>Bacillati</taxon>
        <taxon>Bacillota</taxon>
        <taxon>Bacilli</taxon>
        <taxon>Bacillales</taxon>
        <taxon>Bacillaceae</taxon>
        <taxon>Siminovitchia</taxon>
    </lineage>
</organism>
<feature type="domain" description="ABC transporter" evidence="4">
    <location>
        <begin position="6"/>
        <end position="239"/>
    </location>
</feature>
<dbReference type="InterPro" id="IPR003593">
    <property type="entry name" value="AAA+_ATPase"/>
</dbReference>
<name>A0ABS2RAC1_9BACI</name>
<dbReference type="GO" id="GO:0005524">
    <property type="term" value="F:ATP binding"/>
    <property type="evidence" value="ECO:0007669"/>
    <property type="project" value="UniProtKB-KW"/>
</dbReference>
<dbReference type="Pfam" id="PF00005">
    <property type="entry name" value="ABC_tran"/>
    <property type="match status" value="1"/>
</dbReference>
<dbReference type="PROSITE" id="PS00211">
    <property type="entry name" value="ABC_TRANSPORTER_1"/>
    <property type="match status" value="1"/>
</dbReference>
<dbReference type="Proteomes" id="UP000823485">
    <property type="component" value="Unassembled WGS sequence"/>
</dbReference>
<keyword evidence="3 5" id="KW-0067">ATP-binding</keyword>
<keyword evidence="1" id="KW-0813">Transport</keyword>
<dbReference type="PANTHER" id="PTHR24220">
    <property type="entry name" value="IMPORT ATP-BINDING PROTEIN"/>
    <property type="match status" value="1"/>
</dbReference>
<dbReference type="InterPro" id="IPR015854">
    <property type="entry name" value="ABC_transpr_LolD-like"/>
</dbReference>
<keyword evidence="6" id="KW-1185">Reference proteome</keyword>
<dbReference type="PROSITE" id="PS50893">
    <property type="entry name" value="ABC_TRANSPORTER_2"/>
    <property type="match status" value="1"/>
</dbReference>
<evidence type="ECO:0000256" key="3">
    <source>
        <dbReference type="ARBA" id="ARBA00022840"/>
    </source>
</evidence>
<evidence type="ECO:0000256" key="2">
    <source>
        <dbReference type="ARBA" id="ARBA00022741"/>
    </source>
</evidence>
<sequence>MSDCLIEANQLSKTYQMGKVGVSALKKASFTIQKGSFTAIIGTSGSGKSTLLNLLGLIDHPTDGSLTFKGLNVNQLSNYEQTKIRAENIGFIFQSFHLVPVMNILDNVMLQLSFSKKDKKQRKKTAIQALNSVGLGTYLQHYPADLSGGQRQRVSIARALSKDPDLILADEPTGSLDSKSGAGVLDIFKALHKRGKTIIIVTHDLEIASIANQQLVLKDGELLETNTNDVEQLKKYYYR</sequence>
<gene>
    <name evidence="5" type="ORF">JOC94_003622</name>
</gene>
<dbReference type="InterPro" id="IPR017871">
    <property type="entry name" value="ABC_transporter-like_CS"/>
</dbReference>
<dbReference type="EMBL" id="JAFBFH010000029">
    <property type="protein sequence ID" value="MBM7716601.1"/>
    <property type="molecule type" value="Genomic_DNA"/>
</dbReference>
<dbReference type="Gene3D" id="3.40.50.300">
    <property type="entry name" value="P-loop containing nucleotide triphosphate hydrolases"/>
    <property type="match status" value="1"/>
</dbReference>
<dbReference type="SMART" id="SM00382">
    <property type="entry name" value="AAA"/>
    <property type="match status" value="1"/>
</dbReference>
<protein>
    <submittedName>
        <fullName evidence="5">ABC transport system ATP-binding protein</fullName>
    </submittedName>
</protein>
<dbReference type="SUPFAM" id="SSF52540">
    <property type="entry name" value="P-loop containing nucleoside triphosphate hydrolases"/>
    <property type="match status" value="1"/>
</dbReference>
<evidence type="ECO:0000313" key="5">
    <source>
        <dbReference type="EMBL" id="MBM7716601.1"/>
    </source>
</evidence>
<accession>A0ABS2RAC1</accession>
<evidence type="ECO:0000256" key="1">
    <source>
        <dbReference type="ARBA" id="ARBA00022448"/>
    </source>
</evidence>